<reference evidence="1 2" key="1">
    <citation type="journal article" date="2016" name="Nat. Commun.">
        <title>Thousands of microbial genomes shed light on interconnected biogeochemical processes in an aquifer system.</title>
        <authorList>
            <person name="Anantharaman K."/>
            <person name="Brown C.T."/>
            <person name="Hug L.A."/>
            <person name="Sharon I."/>
            <person name="Castelle C.J."/>
            <person name="Probst A.J."/>
            <person name="Thomas B.C."/>
            <person name="Singh A."/>
            <person name="Wilkins M.J."/>
            <person name="Karaoz U."/>
            <person name="Brodie E.L."/>
            <person name="Williams K.H."/>
            <person name="Hubbard S.S."/>
            <person name="Banfield J.F."/>
        </authorList>
    </citation>
    <scope>NUCLEOTIDE SEQUENCE [LARGE SCALE GENOMIC DNA]</scope>
</reference>
<dbReference type="AlphaFoldDB" id="A0A1F8G3Z5"/>
<comment type="caution">
    <text evidence="1">The sequence shown here is derived from an EMBL/GenBank/DDBJ whole genome shotgun (WGS) entry which is preliminary data.</text>
</comment>
<protein>
    <submittedName>
        <fullName evidence="1">Uncharacterized protein</fullName>
    </submittedName>
</protein>
<gene>
    <name evidence="1" type="ORF">A3F25_01865</name>
</gene>
<evidence type="ECO:0000313" key="2">
    <source>
        <dbReference type="Proteomes" id="UP000177478"/>
    </source>
</evidence>
<dbReference type="EMBL" id="MGKD01000009">
    <property type="protein sequence ID" value="OGN20064.1"/>
    <property type="molecule type" value="Genomic_DNA"/>
</dbReference>
<name>A0A1F8G3Z5_9BACT</name>
<organism evidence="1 2">
    <name type="scientific">Candidatus Yanofskybacteria bacterium RIFCSPHIGHO2_12_FULL_45_19b</name>
    <dbReference type="NCBI Taxonomy" id="1802689"/>
    <lineage>
        <taxon>Bacteria</taxon>
        <taxon>Candidatus Yanofskyibacteriota</taxon>
    </lineage>
</organism>
<dbReference type="Proteomes" id="UP000177478">
    <property type="component" value="Unassembled WGS sequence"/>
</dbReference>
<evidence type="ECO:0000313" key="1">
    <source>
        <dbReference type="EMBL" id="OGN20064.1"/>
    </source>
</evidence>
<proteinExistence type="predicted"/>
<accession>A0A1F8G3Z5</accession>
<dbReference type="STRING" id="1802689.A3F25_01865"/>
<sequence length="67" mass="7652">MNKSEKFTWVEDESAEVVKDKQKILMALELSPGAKKLTAEELAKMVDQVYLLIKKIHEEYTAKKIAA</sequence>